<evidence type="ECO:0000256" key="1">
    <source>
        <dbReference type="ARBA" id="ARBA00006271"/>
    </source>
</evidence>
<evidence type="ECO:0000256" key="3">
    <source>
        <dbReference type="ARBA" id="ARBA00022840"/>
    </source>
</evidence>
<evidence type="ECO:0000313" key="8">
    <source>
        <dbReference type="EMBL" id="OJT12876.1"/>
    </source>
</evidence>
<dbReference type="Gene3D" id="3.40.50.300">
    <property type="entry name" value="P-loop containing nucleotide triphosphate hydrolases"/>
    <property type="match status" value="1"/>
</dbReference>
<dbReference type="PANTHER" id="PTHR11361:SF21">
    <property type="entry name" value="MUTS PROTEIN HOMOLOG 4"/>
    <property type="match status" value="1"/>
</dbReference>
<sequence>MSRPRSALSRPTTARPQTAASSRGPEGSFIIAVLEGRGVGREVGMAALDKDTGRVALIQLADCPTYVKTLHQMHIHSPAMILVPDTFFSPTDISMPAGGNKSHSTSLLVQCITDEFEGVPIEPVMRKYWNENAELIQTEDRFNEVKNAMKPLSKLDLDKLISSLASSEVRETSSAKSASSRVAQMLNLRSIVQSLPRLAKALEGSRAQLLQIIAEMISDERLYKIDELVRASLNDEAAPAKGGLNAVNARVYAVKANYNRLLDVARETYKENVGDIYALRARLAEEHDLPLTLVYRDSDAGFVFALKKADLTDAGGELPRGFIDVTAQKGRVTFATIELKKRNARMKDALDETLILSDKIIQDLTDDIVVDIGALYKASEAVALLDVLWSFAHASILRNYVRPEFTGTLAIKGGRHPVLESVQSAGAMVPNDVYCCEASSFQIVQGPNMSGKSTYLKQIALLTVMAMCGCFVPAEYGSFRIQDALLTRLSNDDDLEKSLSTFANEMASTAMILGLATYDSLVLIDEVGRGTSVREGIAISHAIAEELIRLKAWRSNISLDLARLADLPAPVVTEARRVADLLTEQEERDMQQSRTSKLAVRRKALLRLRTQLGQALDHSTLPDEELAAYLARFQKDIMAVLQQTM</sequence>
<evidence type="ECO:0000259" key="7">
    <source>
        <dbReference type="PROSITE" id="PS00486"/>
    </source>
</evidence>
<dbReference type="SMART" id="SM00534">
    <property type="entry name" value="MUTSac"/>
    <property type="match status" value="1"/>
</dbReference>
<dbReference type="SMART" id="SM00533">
    <property type="entry name" value="MUTSd"/>
    <property type="match status" value="1"/>
</dbReference>
<dbReference type="InterPro" id="IPR007696">
    <property type="entry name" value="DNA_mismatch_repair_MutS_core"/>
</dbReference>
<dbReference type="InterPro" id="IPR007861">
    <property type="entry name" value="DNA_mismatch_repair_MutS_clamp"/>
</dbReference>
<dbReference type="Pfam" id="PF05190">
    <property type="entry name" value="MutS_IV"/>
    <property type="match status" value="1"/>
</dbReference>
<dbReference type="Proteomes" id="UP000184267">
    <property type="component" value="Unassembled WGS sequence"/>
</dbReference>
<dbReference type="GO" id="GO:0140664">
    <property type="term" value="F:ATP-dependent DNA damage sensor activity"/>
    <property type="evidence" value="ECO:0007669"/>
    <property type="project" value="InterPro"/>
</dbReference>
<evidence type="ECO:0000256" key="5">
    <source>
        <dbReference type="ARBA" id="ARBA00023254"/>
    </source>
</evidence>
<dbReference type="Pfam" id="PF05192">
    <property type="entry name" value="MutS_III"/>
    <property type="match status" value="1"/>
</dbReference>
<accession>A0A1M2VZB9</accession>
<comment type="similarity">
    <text evidence="1">Belongs to the DNA mismatch repair MutS family.</text>
</comment>
<proteinExistence type="inferred from homology"/>
<comment type="caution">
    <text evidence="8">The sequence shown here is derived from an EMBL/GenBank/DDBJ whole genome shotgun (WGS) entry which is preliminary data.</text>
</comment>
<dbReference type="GO" id="GO:0006298">
    <property type="term" value="P:mismatch repair"/>
    <property type="evidence" value="ECO:0007669"/>
    <property type="project" value="InterPro"/>
</dbReference>
<dbReference type="OMA" id="TVYMKTI"/>
<dbReference type="InterPro" id="IPR036187">
    <property type="entry name" value="DNA_mismatch_repair_MutS_sf"/>
</dbReference>
<dbReference type="SUPFAM" id="SSF48334">
    <property type="entry name" value="DNA repair protein MutS, domain III"/>
    <property type="match status" value="1"/>
</dbReference>
<dbReference type="GO" id="GO:0030983">
    <property type="term" value="F:mismatched DNA binding"/>
    <property type="evidence" value="ECO:0007669"/>
    <property type="project" value="InterPro"/>
</dbReference>
<feature type="domain" description="DNA mismatch repair proteins mutS family" evidence="7">
    <location>
        <begin position="520"/>
        <end position="536"/>
    </location>
</feature>
<dbReference type="GO" id="GO:0005634">
    <property type="term" value="C:nucleus"/>
    <property type="evidence" value="ECO:0007669"/>
    <property type="project" value="TreeGrafter"/>
</dbReference>
<keyword evidence="2" id="KW-0547">Nucleotide-binding</keyword>
<dbReference type="PANTHER" id="PTHR11361">
    <property type="entry name" value="DNA MISMATCH REPAIR PROTEIN MUTS FAMILY MEMBER"/>
    <property type="match status" value="1"/>
</dbReference>
<feature type="compositionally biased region" description="Polar residues" evidence="6">
    <location>
        <begin position="9"/>
        <end position="21"/>
    </location>
</feature>
<dbReference type="OrthoDB" id="276261at2759"/>
<evidence type="ECO:0000256" key="4">
    <source>
        <dbReference type="ARBA" id="ARBA00023125"/>
    </source>
</evidence>
<keyword evidence="9" id="KW-1185">Reference proteome</keyword>
<reference evidence="8 9" key="1">
    <citation type="submission" date="2016-10" db="EMBL/GenBank/DDBJ databases">
        <title>Genome sequence of the basidiomycete white-rot fungus Trametes pubescens.</title>
        <authorList>
            <person name="Makela M.R."/>
            <person name="Granchi Z."/>
            <person name="Peng M."/>
            <person name="De Vries R.P."/>
            <person name="Grigoriev I."/>
            <person name="Riley R."/>
            <person name="Hilden K."/>
        </authorList>
    </citation>
    <scope>NUCLEOTIDE SEQUENCE [LARGE SCALE GENOMIC DNA]</scope>
    <source>
        <strain evidence="8 9">FBCC735</strain>
    </source>
</reference>
<gene>
    <name evidence="8" type="ORF">TRAPUB_10573</name>
</gene>
<dbReference type="AlphaFoldDB" id="A0A1M2VZB9"/>
<organism evidence="8 9">
    <name type="scientific">Trametes pubescens</name>
    <name type="common">White-rot fungus</name>
    <dbReference type="NCBI Taxonomy" id="154538"/>
    <lineage>
        <taxon>Eukaryota</taxon>
        <taxon>Fungi</taxon>
        <taxon>Dikarya</taxon>
        <taxon>Basidiomycota</taxon>
        <taxon>Agaricomycotina</taxon>
        <taxon>Agaricomycetes</taxon>
        <taxon>Polyporales</taxon>
        <taxon>Polyporaceae</taxon>
        <taxon>Trametes</taxon>
    </lineage>
</organism>
<keyword evidence="3" id="KW-0067">ATP-binding</keyword>
<dbReference type="GO" id="GO:0007131">
    <property type="term" value="P:reciprocal meiotic recombination"/>
    <property type="evidence" value="ECO:0007669"/>
    <property type="project" value="TreeGrafter"/>
</dbReference>
<dbReference type="Gene3D" id="1.10.1420.10">
    <property type="match status" value="2"/>
</dbReference>
<dbReference type="SUPFAM" id="SSF52540">
    <property type="entry name" value="P-loop containing nucleoside triphosphate hydrolases"/>
    <property type="match status" value="1"/>
</dbReference>
<protein>
    <submittedName>
        <fullName evidence="8">MutS protein-like protein</fullName>
    </submittedName>
</protein>
<feature type="region of interest" description="Disordered" evidence="6">
    <location>
        <begin position="1"/>
        <end position="24"/>
    </location>
</feature>
<evidence type="ECO:0000256" key="6">
    <source>
        <dbReference type="SAM" id="MobiDB-lite"/>
    </source>
</evidence>
<dbReference type="EMBL" id="MNAD01000446">
    <property type="protein sequence ID" value="OJT12876.1"/>
    <property type="molecule type" value="Genomic_DNA"/>
</dbReference>
<dbReference type="InterPro" id="IPR000432">
    <property type="entry name" value="DNA_mismatch_repair_MutS_C"/>
</dbReference>
<dbReference type="InterPro" id="IPR045076">
    <property type="entry name" value="MutS"/>
</dbReference>
<keyword evidence="5" id="KW-0469">Meiosis</keyword>
<dbReference type="GO" id="GO:0005524">
    <property type="term" value="F:ATP binding"/>
    <property type="evidence" value="ECO:0007669"/>
    <property type="project" value="UniProtKB-KW"/>
</dbReference>
<dbReference type="InterPro" id="IPR027417">
    <property type="entry name" value="P-loop_NTPase"/>
</dbReference>
<dbReference type="STRING" id="154538.A0A1M2VZB9"/>
<evidence type="ECO:0000313" key="9">
    <source>
        <dbReference type="Proteomes" id="UP000184267"/>
    </source>
</evidence>
<keyword evidence="4" id="KW-0238">DNA-binding</keyword>
<dbReference type="PROSITE" id="PS00486">
    <property type="entry name" value="DNA_MISMATCH_REPAIR_2"/>
    <property type="match status" value="1"/>
</dbReference>
<dbReference type="Pfam" id="PF00488">
    <property type="entry name" value="MutS_V"/>
    <property type="match status" value="1"/>
</dbReference>
<evidence type="ECO:0000256" key="2">
    <source>
        <dbReference type="ARBA" id="ARBA00022741"/>
    </source>
</evidence>
<name>A0A1M2VZB9_TRAPU</name>